<keyword evidence="1" id="KW-0614">Plasmid</keyword>
<geneLocation type="plasmid" evidence="1 2">
    <name>unnamed1</name>
</geneLocation>
<organism evidence="1 2">
    <name type="scientific">Aliiroseovarius crassostreae</name>
    <dbReference type="NCBI Taxonomy" id="154981"/>
    <lineage>
        <taxon>Bacteria</taxon>
        <taxon>Pseudomonadati</taxon>
        <taxon>Pseudomonadota</taxon>
        <taxon>Alphaproteobacteria</taxon>
        <taxon>Rhodobacterales</taxon>
        <taxon>Paracoccaceae</taxon>
        <taxon>Aliiroseovarius</taxon>
    </lineage>
</organism>
<dbReference type="AlphaFoldDB" id="A0A9Q9HBS2"/>
<gene>
    <name evidence="1" type="ORF">K3X48_15215</name>
</gene>
<evidence type="ECO:0000313" key="1">
    <source>
        <dbReference type="EMBL" id="UWP97178.1"/>
    </source>
</evidence>
<name>A0A9Q9HBS2_9RHOB</name>
<dbReference type="EMBL" id="CP080777">
    <property type="protein sequence ID" value="UWP97178.1"/>
    <property type="molecule type" value="Genomic_DNA"/>
</dbReference>
<dbReference type="Proteomes" id="UP001057991">
    <property type="component" value="Plasmid unnamed1"/>
</dbReference>
<evidence type="ECO:0000313" key="2">
    <source>
        <dbReference type="Proteomes" id="UP001057991"/>
    </source>
</evidence>
<protein>
    <submittedName>
        <fullName evidence="1">Uncharacterized protein</fullName>
    </submittedName>
</protein>
<proteinExistence type="predicted"/>
<reference evidence="1" key="1">
    <citation type="submission" date="2021-08" db="EMBL/GenBank/DDBJ databases">
        <authorList>
            <person name="Nwanade C."/>
            <person name="Wang M."/>
            <person name="Masoudi A."/>
            <person name="Yu Z."/>
            <person name="Liu J."/>
        </authorList>
    </citation>
    <scope>NUCLEOTIDE SEQUENCE</scope>
    <source>
        <strain evidence="1">S056</strain>
        <plasmid evidence="1">unnamed1</plasmid>
    </source>
</reference>
<dbReference type="RefSeq" id="WP_259807032.1">
    <property type="nucleotide sequence ID" value="NZ_CP080777.1"/>
</dbReference>
<accession>A0A9Q9HBS2</accession>
<sequence length="198" mass="22702">MGNLSEDWRSMLSGAEYDQYHFTTLFSEVSHPEQVADLLADFSGADELSERIEKALEAKRCGWSVGVDGGDLANEVISELSRFFAHLGRDEIVKYLATAEVCEVNKDDCEVIRRREGYHQSEISGEIGDEFLDRLFEQPVRFRHLEEALYGIDNEYIIPHYVLAPAIGFEIDFSMGFSMWQAGYQMAFDDEKIVYCKR</sequence>